<keyword evidence="1" id="KW-0472">Membrane</keyword>
<feature type="transmembrane region" description="Helical" evidence="1">
    <location>
        <begin position="41"/>
        <end position="66"/>
    </location>
</feature>
<dbReference type="AlphaFoldDB" id="S6BFQ9"/>
<organism evidence="2">
    <name type="scientific">Babesia bovis</name>
    <dbReference type="NCBI Taxonomy" id="5865"/>
    <lineage>
        <taxon>Eukaryota</taxon>
        <taxon>Sar</taxon>
        <taxon>Alveolata</taxon>
        <taxon>Apicomplexa</taxon>
        <taxon>Aconoidasida</taxon>
        <taxon>Piroplasmida</taxon>
        <taxon>Babesiidae</taxon>
        <taxon>Babesia</taxon>
    </lineage>
</organism>
<proteinExistence type="evidence at transcript level"/>
<name>S6BFQ9_BABBO</name>
<evidence type="ECO:0000313" key="2">
    <source>
        <dbReference type="EMBL" id="BAN64964.1"/>
    </source>
</evidence>
<feature type="transmembrane region" description="Helical" evidence="1">
    <location>
        <begin position="72"/>
        <end position="89"/>
    </location>
</feature>
<evidence type="ECO:0000256" key="1">
    <source>
        <dbReference type="SAM" id="Phobius"/>
    </source>
</evidence>
<keyword evidence="1" id="KW-1133">Transmembrane helix</keyword>
<protein>
    <submittedName>
        <fullName evidence="2">Uncharacterized protein</fullName>
    </submittedName>
</protein>
<reference evidence="2" key="1">
    <citation type="journal article" date="2014" name="BMC Genomics">
        <title>The Babesia bovis gene and promoter model: an update from full-length EST analysis.</title>
        <authorList>
            <person name="Yamagishi J."/>
            <person name="Wakaguri H."/>
            <person name="Yokoyama N."/>
            <person name="Yamashita R."/>
            <person name="Suzuki Y."/>
            <person name="Xuan X."/>
            <person name="Igarashi I."/>
        </authorList>
    </citation>
    <scope>NUCLEOTIDE SEQUENCE</scope>
    <source>
        <strain evidence="2">Texas</strain>
    </source>
</reference>
<keyword evidence="1" id="KW-0812">Transmembrane</keyword>
<sequence length="92" mass="9857">MNTTTSGGSCITMVMFSPNGNDFNDSIAVLITSHSIPIWRCFASGTGIAPFVLLIPSCVYVIWCLLGGSTQLYIAAILVPCLVYICVTLKHL</sequence>
<dbReference type="EMBL" id="AK441170">
    <property type="protein sequence ID" value="BAN64964.1"/>
    <property type="molecule type" value="mRNA"/>
</dbReference>
<accession>S6BFQ9</accession>